<evidence type="ECO:0000313" key="2">
    <source>
        <dbReference type="Proteomes" id="UP001623661"/>
    </source>
</evidence>
<sequence length="413" mass="49119">MEKFFTVEEREKLYNEIWEEPVSIVSKRYSISDTTLRKRCNKLNIPLPPRGYWEKVKAGQEIKKPELPKVFGKYLRTVRKSIINYKYNANELTDEKLHMLADGELSLLTDETKMVINKKCAKVVVKGQLRSPHQLILNHQQEMLLRKQKEKELKERSLLFNRYSSSEVVYKNFKSALPIHVSDDKKKRIYRILDAFFKKVEELDGNILVEPYVGKDVATVIIGRHHYDFEVKEDYIKNNRKKRNGRDATEGIGSIMLTFTVSSSYGSELTKCLEYRDSEKEPLEKLLNKIIYDLFVTSNRLDILEEISRREIERRWEEEKRQWQIEELRKKELERISKLESEVSDWDKAQKMRGFADSLNKKIDEINDEVKREKIVAYIKWIRDKADWVDPLVSKEDELLDRMHNGVFSIMEE</sequence>
<gene>
    <name evidence="1" type="ORF">ACJDUH_18520</name>
</gene>
<dbReference type="Proteomes" id="UP001623661">
    <property type="component" value="Unassembled WGS sequence"/>
</dbReference>
<dbReference type="RefSeq" id="WP_406766709.1">
    <property type="nucleotide sequence ID" value="NZ_JBJHZY010000006.1"/>
</dbReference>
<proteinExistence type="predicted"/>
<comment type="caution">
    <text evidence="1">The sequence shown here is derived from an EMBL/GenBank/DDBJ whole genome shotgun (WGS) entry which is preliminary data.</text>
</comment>
<accession>A0ABW8U2I6</accession>
<dbReference type="EMBL" id="JBJHZY010000006">
    <property type="protein sequence ID" value="MFL0270077.1"/>
    <property type="molecule type" value="Genomic_DNA"/>
</dbReference>
<reference evidence="1 2" key="1">
    <citation type="submission" date="2024-11" db="EMBL/GenBank/DDBJ databases">
        <authorList>
            <person name="Heng Y.C."/>
            <person name="Lim A.C.H."/>
            <person name="Lee J.K.Y."/>
            <person name="Kittelmann S."/>
        </authorList>
    </citation>
    <scope>NUCLEOTIDE SEQUENCE [LARGE SCALE GENOMIC DNA]</scope>
    <source>
        <strain evidence="1 2">WILCCON 0202</strain>
    </source>
</reference>
<keyword evidence="2" id="KW-1185">Reference proteome</keyword>
<evidence type="ECO:0000313" key="1">
    <source>
        <dbReference type="EMBL" id="MFL0270077.1"/>
    </source>
</evidence>
<organism evidence="1 2">
    <name type="scientific">Candidatus Clostridium radicumherbarum</name>
    <dbReference type="NCBI Taxonomy" id="3381662"/>
    <lineage>
        <taxon>Bacteria</taxon>
        <taxon>Bacillati</taxon>
        <taxon>Bacillota</taxon>
        <taxon>Clostridia</taxon>
        <taxon>Eubacteriales</taxon>
        <taxon>Clostridiaceae</taxon>
        <taxon>Clostridium</taxon>
    </lineage>
</organism>
<protein>
    <submittedName>
        <fullName evidence="1">Uncharacterized protein</fullName>
    </submittedName>
</protein>
<name>A0ABW8U2I6_9CLOT</name>